<evidence type="ECO:0000259" key="1">
    <source>
        <dbReference type="Pfam" id="PF05076"/>
    </source>
</evidence>
<protein>
    <submittedName>
        <fullName evidence="2">Suppressor of fused domain protein</fullName>
    </submittedName>
</protein>
<proteinExistence type="predicted"/>
<accession>A0A9X1SV73</accession>
<comment type="caution">
    <text evidence="2">The sequence shown here is derived from an EMBL/GenBank/DDBJ whole genome shotgun (WGS) entry which is preliminary data.</text>
</comment>
<gene>
    <name evidence="2" type="ORF">LR394_16555</name>
</gene>
<dbReference type="AlphaFoldDB" id="A0A9X1SV73"/>
<evidence type="ECO:0000313" key="2">
    <source>
        <dbReference type="EMBL" id="MCD5312520.1"/>
    </source>
</evidence>
<keyword evidence="3" id="KW-1185">Reference proteome</keyword>
<dbReference type="Proteomes" id="UP001138997">
    <property type="component" value="Unassembled WGS sequence"/>
</dbReference>
<feature type="domain" description="Suppressor of fused-like" evidence="1">
    <location>
        <begin position="32"/>
        <end position="193"/>
    </location>
</feature>
<dbReference type="RefSeq" id="WP_231442830.1">
    <property type="nucleotide sequence ID" value="NZ_JAJOMB010000008.1"/>
</dbReference>
<dbReference type="EMBL" id="JAJOMB010000008">
    <property type="protein sequence ID" value="MCD5312520.1"/>
    <property type="molecule type" value="Genomic_DNA"/>
</dbReference>
<organism evidence="2 3">
    <name type="scientific">Kineosporia babensis</name>
    <dbReference type="NCBI Taxonomy" id="499548"/>
    <lineage>
        <taxon>Bacteria</taxon>
        <taxon>Bacillati</taxon>
        <taxon>Actinomycetota</taxon>
        <taxon>Actinomycetes</taxon>
        <taxon>Kineosporiales</taxon>
        <taxon>Kineosporiaceae</taxon>
        <taxon>Kineosporia</taxon>
    </lineage>
</organism>
<dbReference type="InterPro" id="IPR020941">
    <property type="entry name" value="SUFU-like_domain"/>
</dbReference>
<sequence>MSLVPAVSQLVRSHLSTAFPGPVASASVTFLGTQPLEVDRFGPDESGLVRYATVGVSAAPMHPPTATVLDPLRGPRAELVLSLSSPRDQVLRSLAVLAATPQVEGLVLTAGATVDLQQPLWPGARVTAVLMGDAGGLVPDLDLPSVGEGAEPVRFYPVLPMTPDEAALARARGAAHLRQLWLDAGTDLRDPERVSVLR</sequence>
<dbReference type="Pfam" id="PF05076">
    <property type="entry name" value="SUFU"/>
    <property type="match status" value="1"/>
</dbReference>
<name>A0A9X1SV73_9ACTN</name>
<reference evidence="2" key="1">
    <citation type="submission" date="2021-11" db="EMBL/GenBank/DDBJ databases">
        <title>Streptomyces corallinus and Kineosporia corallina sp. nov., two new coral-derived marine actinobacteria.</title>
        <authorList>
            <person name="Buangrab K."/>
            <person name="Sutthacheep M."/>
            <person name="Yeemin T."/>
            <person name="Harunari E."/>
            <person name="Igarashi Y."/>
            <person name="Sripreechasak P."/>
            <person name="Kanchanasin P."/>
            <person name="Tanasupawat S."/>
            <person name="Phongsopitanun W."/>
        </authorList>
    </citation>
    <scope>NUCLEOTIDE SEQUENCE</scope>
    <source>
        <strain evidence="2">JCM 31032</strain>
    </source>
</reference>
<evidence type="ECO:0000313" key="3">
    <source>
        <dbReference type="Proteomes" id="UP001138997"/>
    </source>
</evidence>